<dbReference type="eggNOG" id="COG3011">
    <property type="taxonomic scope" value="Bacteria"/>
</dbReference>
<dbReference type="CDD" id="cd01042">
    <property type="entry name" value="DMQH"/>
    <property type="match status" value="1"/>
</dbReference>
<keyword evidence="6" id="KW-0503">Monooxygenase</keyword>
<dbReference type="InterPro" id="IPR007263">
    <property type="entry name" value="DCC1-like"/>
</dbReference>
<dbReference type="eggNOG" id="COG2941">
    <property type="taxonomic scope" value="Bacteria"/>
</dbReference>
<dbReference type="EMBL" id="AFHG01000048">
    <property type="protein sequence ID" value="EGK71742.1"/>
    <property type="molecule type" value="Genomic_DNA"/>
</dbReference>
<dbReference type="OrthoDB" id="5294764at2"/>
<comment type="caution">
    <text evidence="8">The sequence shown here is derived from an EMBL/GenBank/DDBJ whole genome shotgun (WGS) entry which is preliminary data.</text>
</comment>
<keyword evidence="5" id="KW-0408">Iron</keyword>
<evidence type="ECO:0008006" key="10">
    <source>
        <dbReference type="Google" id="ProtNLM"/>
    </source>
</evidence>
<evidence type="ECO:0000256" key="7">
    <source>
        <dbReference type="ARBA" id="ARBA00023136"/>
    </source>
</evidence>
<keyword evidence="7" id="KW-0472">Membrane</keyword>
<dbReference type="RefSeq" id="WP_008061184.1">
    <property type="nucleotide sequence ID" value="NZ_AFHG01000048.1"/>
</dbReference>
<dbReference type="Pfam" id="PF03232">
    <property type="entry name" value="COQ7"/>
    <property type="match status" value="1"/>
</dbReference>
<evidence type="ECO:0000313" key="9">
    <source>
        <dbReference type="Proteomes" id="UP000005019"/>
    </source>
</evidence>
<gene>
    <name evidence="8" type="ORF">METUNv1_01966</name>
</gene>
<name>F5RCF9_METUF</name>
<keyword evidence="4" id="KW-0560">Oxidoreductase</keyword>
<evidence type="ECO:0000256" key="1">
    <source>
        <dbReference type="ARBA" id="ARBA00004749"/>
    </source>
</evidence>
<evidence type="ECO:0000256" key="4">
    <source>
        <dbReference type="ARBA" id="ARBA00023002"/>
    </source>
</evidence>
<accession>F5RCF9</accession>
<dbReference type="Proteomes" id="UP000005019">
    <property type="component" value="Unassembled WGS sequence"/>
</dbReference>
<proteinExistence type="predicted"/>
<dbReference type="InterPro" id="IPR009078">
    <property type="entry name" value="Ferritin-like_SF"/>
</dbReference>
<evidence type="ECO:0000256" key="6">
    <source>
        <dbReference type="ARBA" id="ARBA00023033"/>
    </source>
</evidence>
<dbReference type="AlphaFoldDB" id="F5RCF9"/>
<dbReference type="Pfam" id="PF04134">
    <property type="entry name" value="DCC1-like"/>
    <property type="match status" value="1"/>
</dbReference>
<keyword evidence="2" id="KW-0831">Ubiquinone biosynthesis</keyword>
<dbReference type="GO" id="GO:0008682">
    <property type="term" value="F:3-demethoxyubiquinol 3-hydroxylase activity"/>
    <property type="evidence" value="ECO:0007669"/>
    <property type="project" value="TreeGrafter"/>
</dbReference>
<dbReference type="GO" id="GO:0015035">
    <property type="term" value="F:protein-disulfide reductase activity"/>
    <property type="evidence" value="ECO:0007669"/>
    <property type="project" value="InterPro"/>
</dbReference>
<organism evidence="8 9">
    <name type="scientific">Methyloversatilis universalis (strain ATCC BAA-1314 / DSM 25237 / JCM 13912 / CCUG 52030 / FAM5)</name>
    <dbReference type="NCBI Taxonomy" id="1000565"/>
    <lineage>
        <taxon>Bacteria</taxon>
        <taxon>Pseudomonadati</taxon>
        <taxon>Pseudomonadota</taxon>
        <taxon>Betaproteobacteria</taxon>
        <taxon>Nitrosomonadales</taxon>
        <taxon>Sterolibacteriaceae</taxon>
        <taxon>Methyloversatilis</taxon>
    </lineage>
</organism>
<sequence length="310" mass="34292">MNAPEQPDTLTVLYDGGCPLCRREIAHVKGLADRRQDSALCFVDISADAADSACFAADRTALLARFHVQRADGSRLDGAAAFVAMWQRLPGWRWLARLAQLPGVLPLLERAYCSFLRVRPWLQARARRFEPAAAAQTLSPWLTRELRSDHAGETGAVCIYRGIAAVARWRGDEALEAFARRHGDTETGHLRLIESWLPPPQRSRLLGPWRVAGWLTGALPALFGQRATYATIAAVETFVDRHYQQQIDHLHTHAGPDGLLPLLLQCQADERAHRDEAASLQDRPAPWPLRAWCALVGAGSAAAVKVARRL</sequence>
<evidence type="ECO:0000256" key="3">
    <source>
        <dbReference type="ARBA" id="ARBA00022723"/>
    </source>
</evidence>
<dbReference type="STRING" id="1000565.METUNv1_01966"/>
<dbReference type="GO" id="GO:0006744">
    <property type="term" value="P:ubiquinone biosynthetic process"/>
    <property type="evidence" value="ECO:0007669"/>
    <property type="project" value="UniProtKB-KW"/>
</dbReference>
<reference evidence="8 9" key="1">
    <citation type="journal article" date="2011" name="J. Bacteriol.">
        <title>Genome sequence of Methyloversatilis universalis FAM5T, a methylotrophic representative of the order Rhodocyclales.</title>
        <authorList>
            <person name="Kittichotirat W."/>
            <person name="Good N.M."/>
            <person name="Hall R."/>
            <person name="Bringel F."/>
            <person name="Lajus A."/>
            <person name="Medigue C."/>
            <person name="Smalley N.E."/>
            <person name="Beck D."/>
            <person name="Bumgarner R."/>
            <person name="Vuilleumier S."/>
            <person name="Kalyuzhnaya M.G."/>
        </authorList>
    </citation>
    <scope>NUCLEOTIDE SEQUENCE [LARGE SCALE GENOMIC DNA]</scope>
    <source>
        <strain evidence="9">ATCC BAA-1314 / JCM 13912 / FAM5</strain>
    </source>
</reference>
<evidence type="ECO:0000313" key="8">
    <source>
        <dbReference type="EMBL" id="EGK71742.1"/>
    </source>
</evidence>
<comment type="pathway">
    <text evidence="1">Cofactor biosynthesis; ubiquinone biosynthesis.</text>
</comment>
<dbReference type="SUPFAM" id="SSF47240">
    <property type="entry name" value="Ferritin-like"/>
    <property type="match status" value="1"/>
</dbReference>
<keyword evidence="3" id="KW-0479">Metal-binding</keyword>
<dbReference type="InterPro" id="IPR011566">
    <property type="entry name" value="Ubq_synth_Coq7"/>
</dbReference>
<keyword evidence="9" id="KW-1185">Reference proteome</keyword>
<dbReference type="GO" id="GO:0046872">
    <property type="term" value="F:metal ion binding"/>
    <property type="evidence" value="ECO:0007669"/>
    <property type="project" value="UniProtKB-KW"/>
</dbReference>
<evidence type="ECO:0000256" key="2">
    <source>
        <dbReference type="ARBA" id="ARBA00022688"/>
    </source>
</evidence>
<dbReference type="PANTHER" id="PTHR11237:SF4">
    <property type="entry name" value="5-DEMETHOXYUBIQUINONE HYDROXYLASE, MITOCHONDRIAL"/>
    <property type="match status" value="1"/>
</dbReference>
<protein>
    <recommendedName>
        <fullName evidence="10">DUF393 domain-containing protein</fullName>
    </recommendedName>
</protein>
<dbReference type="PANTHER" id="PTHR11237">
    <property type="entry name" value="COENZYME Q10 BIOSYNTHESIS PROTEIN 7"/>
    <property type="match status" value="1"/>
</dbReference>
<evidence type="ECO:0000256" key="5">
    <source>
        <dbReference type="ARBA" id="ARBA00023004"/>
    </source>
</evidence>